<dbReference type="Pfam" id="PF13565">
    <property type="entry name" value="HTH_32"/>
    <property type="match status" value="1"/>
</dbReference>
<reference evidence="2" key="1">
    <citation type="journal article" date="2014" name="Front. Microbiol.">
        <title>High frequency of phylogenetically diverse reductive dehalogenase-homologous genes in deep subseafloor sedimentary metagenomes.</title>
        <authorList>
            <person name="Kawai M."/>
            <person name="Futagami T."/>
            <person name="Toyoda A."/>
            <person name="Takaki Y."/>
            <person name="Nishi S."/>
            <person name="Hori S."/>
            <person name="Arai W."/>
            <person name="Tsubouchi T."/>
            <person name="Morono Y."/>
            <person name="Uchiyama I."/>
            <person name="Ito T."/>
            <person name="Fujiyama A."/>
            <person name="Inagaki F."/>
            <person name="Takami H."/>
        </authorList>
    </citation>
    <scope>NUCLEOTIDE SEQUENCE</scope>
    <source>
        <strain evidence="2">Expedition CK06-06</strain>
    </source>
</reference>
<dbReference type="Gene3D" id="3.30.420.10">
    <property type="entry name" value="Ribonuclease H-like superfamily/Ribonuclease H"/>
    <property type="match status" value="1"/>
</dbReference>
<organism evidence="2">
    <name type="scientific">marine sediment metagenome</name>
    <dbReference type="NCBI Taxonomy" id="412755"/>
    <lineage>
        <taxon>unclassified sequences</taxon>
        <taxon>metagenomes</taxon>
        <taxon>ecological metagenomes</taxon>
    </lineage>
</organism>
<dbReference type="InterPro" id="IPR009057">
    <property type="entry name" value="Homeodomain-like_sf"/>
</dbReference>
<evidence type="ECO:0000259" key="1">
    <source>
        <dbReference type="PROSITE" id="PS50994"/>
    </source>
</evidence>
<dbReference type="InterPro" id="IPR050900">
    <property type="entry name" value="Transposase_IS3/IS150/IS904"/>
</dbReference>
<dbReference type="GO" id="GO:0003676">
    <property type="term" value="F:nucleic acid binding"/>
    <property type="evidence" value="ECO:0007669"/>
    <property type="project" value="InterPro"/>
</dbReference>
<dbReference type="EMBL" id="BARS01006632">
    <property type="protein sequence ID" value="GAF71462.1"/>
    <property type="molecule type" value="Genomic_DNA"/>
</dbReference>
<gene>
    <name evidence="2" type="ORF">S01H1_12898</name>
</gene>
<dbReference type="SUPFAM" id="SSF53098">
    <property type="entry name" value="Ribonuclease H-like"/>
    <property type="match status" value="1"/>
</dbReference>
<dbReference type="SUPFAM" id="SSF46689">
    <property type="entry name" value="Homeodomain-like"/>
    <property type="match status" value="1"/>
</dbReference>
<dbReference type="InterPro" id="IPR012337">
    <property type="entry name" value="RNaseH-like_sf"/>
</dbReference>
<dbReference type="PANTHER" id="PTHR46889">
    <property type="entry name" value="TRANSPOSASE INSF FOR INSERTION SEQUENCE IS3B-RELATED"/>
    <property type="match status" value="1"/>
</dbReference>
<dbReference type="Pfam" id="PF00665">
    <property type="entry name" value="rve"/>
    <property type="match status" value="1"/>
</dbReference>
<dbReference type="PROSITE" id="PS50994">
    <property type="entry name" value="INTEGRASE"/>
    <property type="match status" value="1"/>
</dbReference>
<evidence type="ECO:0000313" key="2">
    <source>
        <dbReference type="EMBL" id="GAF71462.1"/>
    </source>
</evidence>
<feature type="domain" description="Integrase catalytic" evidence="1">
    <location>
        <begin position="126"/>
        <end position="294"/>
    </location>
</feature>
<dbReference type="InterPro" id="IPR036397">
    <property type="entry name" value="RNaseH_sf"/>
</dbReference>
<protein>
    <recommendedName>
        <fullName evidence="1">Integrase catalytic domain-containing protein</fullName>
    </recommendedName>
</protein>
<comment type="caution">
    <text evidence="2">The sequence shown here is derived from an EMBL/GenBank/DDBJ whole genome shotgun (WGS) entry which is preliminary data.</text>
</comment>
<name>X0S6D6_9ZZZZ</name>
<proteinExistence type="predicted"/>
<dbReference type="InterPro" id="IPR001584">
    <property type="entry name" value="Integrase_cat-core"/>
</dbReference>
<dbReference type="GO" id="GO:0015074">
    <property type="term" value="P:DNA integration"/>
    <property type="evidence" value="ECO:0007669"/>
    <property type="project" value="InterPro"/>
</dbReference>
<dbReference type="AlphaFoldDB" id="X0S6D6"/>
<dbReference type="PANTHER" id="PTHR46889:SF4">
    <property type="entry name" value="TRANSPOSASE INSO FOR INSERTION SEQUENCE ELEMENT IS911B-RELATED"/>
    <property type="match status" value="1"/>
</dbReference>
<accession>X0S6D6</accession>
<sequence>MSVIEKSEILSLVAGSGLPRRRALAQLGLAKSTYYRWLKRQVGGKLQDRKGGSPIPWNKLRPEEEEIILILARAFPELSSRELALRIVDTEGLYVSESTIFRALKREGLIKPAEIVGFKAGKEYHRKTKRANELWATDCSHIKVIDWGWYYLVTVMDDYSRFILAWELKSDMVSNSLIDVVQKAVDATGMTDVPVEDRTMLLSDNGPGYISRQFGDYLRLVGIRHILASPFHPQTNGKIERYHRTIKGELSLMPYEMPGELEEAIGTFIDYYNYRRYHEGLGDVTPYDVYTGRYLEIIQKRKEAKSRTLQVRRDYNRTTREQGNGL</sequence>